<protein>
    <submittedName>
        <fullName evidence="1">Uncharacterized protein</fullName>
    </submittedName>
</protein>
<evidence type="ECO:0000313" key="1">
    <source>
        <dbReference type="EMBL" id="RPB22214.1"/>
    </source>
</evidence>
<proteinExistence type="predicted"/>
<accession>A0A3N4LH36</accession>
<reference evidence="1 2" key="1">
    <citation type="journal article" date="2018" name="Nat. Ecol. Evol.">
        <title>Pezizomycetes genomes reveal the molecular basis of ectomycorrhizal truffle lifestyle.</title>
        <authorList>
            <person name="Murat C."/>
            <person name="Payen T."/>
            <person name="Noel B."/>
            <person name="Kuo A."/>
            <person name="Morin E."/>
            <person name="Chen J."/>
            <person name="Kohler A."/>
            <person name="Krizsan K."/>
            <person name="Balestrini R."/>
            <person name="Da Silva C."/>
            <person name="Montanini B."/>
            <person name="Hainaut M."/>
            <person name="Levati E."/>
            <person name="Barry K.W."/>
            <person name="Belfiori B."/>
            <person name="Cichocki N."/>
            <person name="Clum A."/>
            <person name="Dockter R.B."/>
            <person name="Fauchery L."/>
            <person name="Guy J."/>
            <person name="Iotti M."/>
            <person name="Le Tacon F."/>
            <person name="Lindquist E.A."/>
            <person name="Lipzen A."/>
            <person name="Malagnac F."/>
            <person name="Mello A."/>
            <person name="Molinier V."/>
            <person name="Miyauchi S."/>
            <person name="Poulain J."/>
            <person name="Riccioni C."/>
            <person name="Rubini A."/>
            <person name="Sitrit Y."/>
            <person name="Splivallo R."/>
            <person name="Traeger S."/>
            <person name="Wang M."/>
            <person name="Zifcakova L."/>
            <person name="Wipf D."/>
            <person name="Zambonelli A."/>
            <person name="Paolocci F."/>
            <person name="Nowrousian M."/>
            <person name="Ottonello S."/>
            <person name="Baldrian P."/>
            <person name="Spatafora J.W."/>
            <person name="Henrissat B."/>
            <person name="Nagy L.G."/>
            <person name="Aury J.M."/>
            <person name="Wincker P."/>
            <person name="Grigoriev I.V."/>
            <person name="Bonfante P."/>
            <person name="Martin F.M."/>
        </authorList>
    </citation>
    <scope>NUCLEOTIDE SEQUENCE [LARGE SCALE GENOMIC DNA]</scope>
    <source>
        <strain evidence="1 2">ATCC MYA-4762</strain>
    </source>
</reference>
<dbReference type="EMBL" id="ML121553">
    <property type="protein sequence ID" value="RPB22214.1"/>
    <property type="molecule type" value="Genomic_DNA"/>
</dbReference>
<dbReference type="InParanoid" id="A0A3N4LH36"/>
<evidence type="ECO:0000313" key="2">
    <source>
        <dbReference type="Proteomes" id="UP000267821"/>
    </source>
</evidence>
<gene>
    <name evidence="1" type="ORF">L211DRAFT_340665</name>
</gene>
<dbReference type="AlphaFoldDB" id="A0A3N4LH36"/>
<organism evidence="1 2">
    <name type="scientific">Terfezia boudieri ATCC MYA-4762</name>
    <dbReference type="NCBI Taxonomy" id="1051890"/>
    <lineage>
        <taxon>Eukaryota</taxon>
        <taxon>Fungi</taxon>
        <taxon>Dikarya</taxon>
        <taxon>Ascomycota</taxon>
        <taxon>Pezizomycotina</taxon>
        <taxon>Pezizomycetes</taxon>
        <taxon>Pezizales</taxon>
        <taxon>Pezizaceae</taxon>
        <taxon>Terfezia</taxon>
    </lineage>
</organism>
<sequence>MSSHLNNQLIQFLEECEILTFDDDSQTYNYIFNTVQYQLESDVFTLLVNAIVENWVKEGILDMCQFQNTFSMSLDAVVAMVRELVLQWLEVLLRSNIYSYGRENV</sequence>
<keyword evidence="2" id="KW-1185">Reference proteome</keyword>
<dbReference type="Proteomes" id="UP000267821">
    <property type="component" value="Unassembled WGS sequence"/>
</dbReference>
<dbReference type="OrthoDB" id="10475981at2759"/>
<name>A0A3N4LH36_9PEZI</name>